<dbReference type="Pfam" id="PF04122">
    <property type="entry name" value="CW_binding_2"/>
    <property type="match status" value="3"/>
</dbReference>
<name>A0A1Q5PUK4_9ACTO</name>
<accession>A0A1Q5PUK4</accession>
<gene>
    <name evidence="4" type="ORF">BSZ40_08150</name>
</gene>
<feature type="domain" description="N-acetylmuramoyl-L-alanine amidase" evidence="2">
    <location>
        <begin position="205"/>
        <end position="362"/>
    </location>
</feature>
<keyword evidence="5" id="KW-1185">Reference proteome</keyword>
<reference evidence="5" key="1">
    <citation type="submission" date="2016-12" db="EMBL/GenBank/DDBJ databases">
        <authorList>
            <person name="Meng X."/>
        </authorList>
    </citation>
    <scope>NUCLEOTIDE SEQUENCE [LARGE SCALE GENOMIC DNA]</scope>
    <source>
        <strain evidence="5">DSM 20732</strain>
    </source>
</reference>
<dbReference type="GO" id="GO:0009253">
    <property type="term" value="P:peptidoglycan catabolic process"/>
    <property type="evidence" value="ECO:0007669"/>
    <property type="project" value="InterPro"/>
</dbReference>
<feature type="signal peptide" evidence="1">
    <location>
        <begin position="1"/>
        <end position="21"/>
    </location>
</feature>
<dbReference type="GO" id="GO:0008270">
    <property type="term" value="F:zinc ion binding"/>
    <property type="evidence" value="ECO:0007669"/>
    <property type="project" value="InterPro"/>
</dbReference>
<dbReference type="EMBL" id="MQVS01000008">
    <property type="protein sequence ID" value="OKL51273.1"/>
    <property type="molecule type" value="Genomic_DNA"/>
</dbReference>
<dbReference type="PANTHER" id="PTHR30032:SF8">
    <property type="entry name" value="GERMINATION-SPECIFIC N-ACETYLMURAMOYL-L-ALANINE AMIDASE"/>
    <property type="match status" value="1"/>
</dbReference>
<dbReference type="CDD" id="cd06583">
    <property type="entry name" value="PGRP"/>
    <property type="match status" value="1"/>
</dbReference>
<protein>
    <recommendedName>
        <fullName evidence="6">Peptidoglycan recognition protein family domain-containing protein</fullName>
    </recommendedName>
</protein>
<dbReference type="PANTHER" id="PTHR30032">
    <property type="entry name" value="N-ACETYLMURAMOYL-L-ALANINE AMIDASE-RELATED"/>
    <property type="match status" value="1"/>
</dbReference>
<dbReference type="InParanoid" id="A0A1Q5PUK4"/>
<evidence type="ECO:0000259" key="3">
    <source>
        <dbReference type="SMART" id="SM00701"/>
    </source>
</evidence>
<comment type="caution">
    <text evidence="4">The sequence shown here is derived from an EMBL/GenBank/DDBJ whole genome shotgun (WGS) entry which is preliminary data.</text>
</comment>
<keyword evidence="1" id="KW-0732">Signal</keyword>
<dbReference type="SUPFAM" id="SSF55846">
    <property type="entry name" value="N-acetylmuramoyl-L-alanine amidase-like"/>
    <property type="match status" value="1"/>
</dbReference>
<dbReference type="GO" id="GO:0008745">
    <property type="term" value="F:N-acetylmuramoyl-L-alanine amidase activity"/>
    <property type="evidence" value="ECO:0007669"/>
    <property type="project" value="InterPro"/>
</dbReference>
<dbReference type="InterPro" id="IPR002502">
    <property type="entry name" value="Amidase_domain"/>
</dbReference>
<evidence type="ECO:0008006" key="6">
    <source>
        <dbReference type="Google" id="ProtNLM"/>
    </source>
</evidence>
<dbReference type="AlphaFoldDB" id="A0A1Q5PUK4"/>
<dbReference type="Gene3D" id="3.40.50.12090">
    <property type="match status" value="1"/>
</dbReference>
<feature type="domain" description="Peptidoglycan recognition protein family" evidence="3">
    <location>
        <begin position="192"/>
        <end position="340"/>
    </location>
</feature>
<evidence type="ECO:0000313" key="4">
    <source>
        <dbReference type="EMBL" id="OKL51273.1"/>
    </source>
</evidence>
<sequence>MRRLIAFLTVTLTMPAVTALALPPSTPAAAPAGNVVDSPTPPAVVETLLPIELPSTSPADPGATLRPLAAPAQDATFAVPLTCHTCVLAATWHGDGVQSARITVPGADPYELEIEETDSGLVGTEPYFVTGAASAELQLTPIPGGQVTDANIRVIDVDDAGQVDPVPAPEQSIAPLSGTNPAADLTTAAARPVIHTRAQWGANESWNDWGVDPIRVEGAVVHHTAGTNNYSAADVPGILRGIYHYHAVTLGWGDIGYNVLVDKYGNAWQGRRGDVYTVTSQGAHALGANDETFGISLLGDHSHLTPSPAALDAIADVLAFKLQQAGVAPRGTMQLTTRLGTSTVPTILPHRHVPSNATTCPGNGFMTKWEDLLNRVETKMRGPRVPAGLHIERLAGTSRIDTAVRLSQAFAQSEGTIYLASTTTFADALAAGSAAGHERGPVLLSDPATLSELVRGELRRLRPHQVVIVGGPGSLSETVVADVRATVPQARVHRVAGPNRYATAAALSAYAFPTTPAVFLANGQTFADALAVSAVAGASGAPVLLTDGQHLDTTVRAELQRLAPQKVWIVGADAAVSPAVAAELAAVVPGAQVQRVAGPNRYATAAAVAKLMPNPSASRLVVSGQDYPDALAAAAAGAVWRAPLVLTGRDQLPPASVPPLTGATHVRIIGGPGAVSQAVAERLAGR</sequence>
<dbReference type="InterPro" id="IPR051922">
    <property type="entry name" value="Bact_Sporulation_Assoc"/>
</dbReference>
<proteinExistence type="predicted"/>
<dbReference type="InterPro" id="IPR006619">
    <property type="entry name" value="PGRP_domain_met/bac"/>
</dbReference>
<dbReference type="OrthoDB" id="514320at2"/>
<dbReference type="SMART" id="SM00644">
    <property type="entry name" value="Ami_2"/>
    <property type="match status" value="1"/>
</dbReference>
<dbReference type="STRING" id="52770.BSZ40_08150"/>
<evidence type="ECO:0000313" key="5">
    <source>
        <dbReference type="Proteomes" id="UP000185612"/>
    </source>
</evidence>
<dbReference type="RefSeq" id="WP_073825111.1">
    <property type="nucleotide sequence ID" value="NZ_MQVS01000008.1"/>
</dbReference>
<feature type="chain" id="PRO_5013022040" description="Peptidoglycan recognition protein family domain-containing protein" evidence="1">
    <location>
        <begin position="22"/>
        <end position="686"/>
    </location>
</feature>
<dbReference type="SMART" id="SM00701">
    <property type="entry name" value="PGRP"/>
    <property type="match status" value="1"/>
</dbReference>
<evidence type="ECO:0000256" key="1">
    <source>
        <dbReference type="SAM" id="SignalP"/>
    </source>
</evidence>
<dbReference type="InterPro" id="IPR007253">
    <property type="entry name" value="Cell_wall-bd_2"/>
</dbReference>
<dbReference type="InterPro" id="IPR036505">
    <property type="entry name" value="Amidase/PGRP_sf"/>
</dbReference>
<dbReference type="Pfam" id="PF01510">
    <property type="entry name" value="Amidase_2"/>
    <property type="match status" value="1"/>
</dbReference>
<dbReference type="Proteomes" id="UP000185612">
    <property type="component" value="Unassembled WGS sequence"/>
</dbReference>
<evidence type="ECO:0000259" key="2">
    <source>
        <dbReference type="SMART" id="SM00644"/>
    </source>
</evidence>
<organism evidence="4 5">
    <name type="scientific">Buchananella hordeovulneris</name>
    <dbReference type="NCBI Taxonomy" id="52770"/>
    <lineage>
        <taxon>Bacteria</taxon>
        <taxon>Bacillati</taxon>
        <taxon>Actinomycetota</taxon>
        <taxon>Actinomycetes</taxon>
        <taxon>Actinomycetales</taxon>
        <taxon>Actinomycetaceae</taxon>
        <taxon>Buchananella</taxon>
    </lineage>
</organism>
<dbReference type="Gene3D" id="3.40.80.10">
    <property type="entry name" value="Peptidoglycan recognition protein-like"/>
    <property type="match status" value="1"/>
</dbReference>